<dbReference type="Proteomes" id="UP000053593">
    <property type="component" value="Unassembled WGS sequence"/>
</dbReference>
<dbReference type="EMBL" id="KN834872">
    <property type="protein sequence ID" value="KIK51136.1"/>
    <property type="molecule type" value="Genomic_DNA"/>
</dbReference>
<dbReference type="AlphaFoldDB" id="A0A0D0BA39"/>
<protein>
    <submittedName>
        <fullName evidence="2">Uncharacterized protein</fullName>
    </submittedName>
</protein>
<evidence type="ECO:0000313" key="2">
    <source>
        <dbReference type="EMBL" id="KIK51136.1"/>
    </source>
</evidence>
<name>A0A0D0BA39_9AGAR</name>
<reference evidence="2 3" key="1">
    <citation type="submission" date="2014-04" db="EMBL/GenBank/DDBJ databases">
        <title>Evolutionary Origins and Diversification of the Mycorrhizal Mutualists.</title>
        <authorList>
            <consortium name="DOE Joint Genome Institute"/>
            <consortium name="Mycorrhizal Genomics Consortium"/>
            <person name="Kohler A."/>
            <person name="Kuo A."/>
            <person name="Nagy L.G."/>
            <person name="Floudas D."/>
            <person name="Copeland A."/>
            <person name="Barry K.W."/>
            <person name="Cichocki N."/>
            <person name="Veneault-Fourrey C."/>
            <person name="LaButti K."/>
            <person name="Lindquist E.A."/>
            <person name="Lipzen A."/>
            <person name="Lundell T."/>
            <person name="Morin E."/>
            <person name="Murat C."/>
            <person name="Riley R."/>
            <person name="Ohm R."/>
            <person name="Sun H."/>
            <person name="Tunlid A."/>
            <person name="Henrissat B."/>
            <person name="Grigoriev I.V."/>
            <person name="Hibbett D.S."/>
            <person name="Martin F."/>
        </authorList>
    </citation>
    <scope>NUCLEOTIDE SEQUENCE [LARGE SCALE GENOMIC DNA]</scope>
    <source>
        <strain evidence="2 3">FD-317 M1</strain>
    </source>
</reference>
<gene>
    <name evidence="2" type="ORF">GYMLUDRAFT_407162</name>
</gene>
<proteinExistence type="predicted"/>
<keyword evidence="3" id="KW-1185">Reference proteome</keyword>
<sequence length="145" mass="16676">MFAPTAKRDGSVPLLARPLSSSRLSFFTPTTAQTLSHLIELNAEDEHKDIVYTRYILSLLAQNRCFPVLERLVFVGRRIRDGRQAGQGGVRGRSRRHRGRGASEGGNPKVLLTCFLYVRICEYYSFSSIYFEFLRDTLSFRRHIF</sequence>
<organism evidence="2 3">
    <name type="scientific">Collybiopsis luxurians FD-317 M1</name>
    <dbReference type="NCBI Taxonomy" id="944289"/>
    <lineage>
        <taxon>Eukaryota</taxon>
        <taxon>Fungi</taxon>
        <taxon>Dikarya</taxon>
        <taxon>Basidiomycota</taxon>
        <taxon>Agaricomycotina</taxon>
        <taxon>Agaricomycetes</taxon>
        <taxon>Agaricomycetidae</taxon>
        <taxon>Agaricales</taxon>
        <taxon>Marasmiineae</taxon>
        <taxon>Omphalotaceae</taxon>
        <taxon>Collybiopsis</taxon>
        <taxon>Collybiopsis luxurians</taxon>
    </lineage>
</organism>
<evidence type="ECO:0000256" key="1">
    <source>
        <dbReference type="SAM" id="MobiDB-lite"/>
    </source>
</evidence>
<evidence type="ECO:0000313" key="3">
    <source>
        <dbReference type="Proteomes" id="UP000053593"/>
    </source>
</evidence>
<feature type="region of interest" description="Disordered" evidence="1">
    <location>
        <begin position="84"/>
        <end position="103"/>
    </location>
</feature>
<dbReference type="HOGENOM" id="CLU_1787061_0_0_1"/>
<accession>A0A0D0BA39</accession>